<sequence length="280" mass="31904">MNKSQINLNSVKNALRVKFSNNFRRFKINPHKTIDIESSTCYFLGVPFIPSDSFRSATNFPTILGQCLCLIPMSQDEFRFCSVRTILSVIALLCQIAMTILSFCWLKESGANIFKGGVVLFFGGAAVTMALLINLSINWCGLLKKWEQVEGYFGHQKNLKLKFTLISILCIIFSMVEHLSYLLTGIITTKKESSQEVFEIYVLRMFPQVFNIITYNVWIALLVLVINSVSTLTLCFSDQLIIMGSIALGNYFQSFNDRMKMCKGKVRILKLKFCSTKLYF</sequence>
<evidence type="ECO:0000256" key="6">
    <source>
        <dbReference type="ARBA" id="ARBA00023136"/>
    </source>
</evidence>
<name>A0A2S2QT78_9HEMI</name>
<keyword evidence="6 8" id="KW-0472">Membrane</keyword>
<dbReference type="Pfam" id="PF06151">
    <property type="entry name" value="Trehalose_recp"/>
    <property type="match status" value="1"/>
</dbReference>
<evidence type="ECO:0000313" key="9">
    <source>
        <dbReference type="EMBL" id="MBY80967.1"/>
    </source>
</evidence>
<dbReference type="GO" id="GO:0008527">
    <property type="term" value="F:taste receptor activity"/>
    <property type="evidence" value="ECO:0007669"/>
    <property type="project" value="InterPro"/>
</dbReference>
<comment type="similarity">
    <text evidence="2">Belongs to the insect chemoreceptor superfamily. Gustatory receptor (GR) family. Gr5a subfamily.</text>
</comment>
<protein>
    <submittedName>
        <fullName evidence="9">Putative gustatory receptor 64a</fullName>
    </submittedName>
</protein>
<comment type="subcellular location">
    <subcellularLocation>
        <location evidence="1">Cell membrane</location>
        <topology evidence="1">Multi-pass membrane protein</topology>
    </subcellularLocation>
</comment>
<evidence type="ECO:0000256" key="3">
    <source>
        <dbReference type="ARBA" id="ARBA00022475"/>
    </source>
</evidence>
<keyword evidence="7 9" id="KW-0675">Receptor</keyword>
<evidence type="ECO:0000256" key="5">
    <source>
        <dbReference type="ARBA" id="ARBA00022989"/>
    </source>
</evidence>
<evidence type="ECO:0000256" key="4">
    <source>
        <dbReference type="ARBA" id="ARBA00022692"/>
    </source>
</evidence>
<dbReference type="GO" id="GO:0050916">
    <property type="term" value="P:sensory perception of sweet taste"/>
    <property type="evidence" value="ECO:0007669"/>
    <property type="project" value="UniProtKB-ARBA"/>
</dbReference>
<dbReference type="PANTHER" id="PTHR21421:SF29">
    <property type="entry name" value="GUSTATORY RECEPTOR 5A FOR TREHALOSE-RELATED"/>
    <property type="match status" value="1"/>
</dbReference>
<dbReference type="AlphaFoldDB" id="A0A2S2QT78"/>
<feature type="transmembrane region" description="Helical" evidence="8">
    <location>
        <begin position="163"/>
        <end position="184"/>
    </location>
</feature>
<reference evidence="9" key="1">
    <citation type="submission" date="2018-04" db="EMBL/GenBank/DDBJ databases">
        <title>Transcriptome assembly of Sipha flava.</title>
        <authorList>
            <person name="Scully E.D."/>
            <person name="Geib S.M."/>
            <person name="Palmer N.A."/>
            <person name="Koch K."/>
            <person name="Bradshaw J."/>
            <person name="Heng-Moss T."/>
            <person name="Sarath G."/>
        </authorList>
    </citation>
    <scope>NUCLEOTIDE SEQUENCE</scope>
</reference>
<keyword evidence="3" id="KW-1003">Cell membrane</keyword>
<dbReference type="GO" id="GO:0005886">
    <property type="term" value="C:plasma membrane"/>
    <property type="evidence" value="ECO:0007669"/>
    <property type="project" value="UniProtKB-SubCell"/>
</dbReference>
<gene>
    <name evidence="9" type="primary">Gr64a</name>
    <name evidence="9" type="ORF">g.124646</name>
</gene>
<dbReference type="EMBL" id="GGMS01011764">
    <property type="protein sequence ID" value="MBY80967.1"/>
    <property type="molecule type" value="Transcribed_RNA"/>
</dbReference>
<evidence type="ECO:0000256" key="7">
    <source>
        <dbReference type="ARBA" id="ARBA00023170"/>
    </source>
</evidence>
<evidence type="ECO:0000256" key="8">
    <source>
        <dbReference type="SAM" id="Phobius"/>
    </source>
</evidence>
<accession>A0A2S2QT78</accession>
<keyword evidence="4 8" id="KW-0812">Transmembrane</keyword>
<dbReference type="PANTHER" id="PTHR21421">
    <property type="entry name" value="GUSTATORY RECEPTOR"/>
    <property type="match status" value="1"/>
</dbReference>
<dbReference type="OrthoDB" id="5800391at2759"/>
<dbReference type="InterPro" id="IPR009318">
    <property type="entry name" value="Gustatory_rcpt"/>
</dbReference>
<evidence type="ECO:0000256" key="1">
    <source>
        <dbReference type="ARBA" id="ARBA00004651"/>
    </source>
</evidence>
<evidence type="ECO:0000256" key="2">
    <source>
        <dbReference type="ARBA" id="ARBA00005327"/>
    </source>
</evidence>
<feature type="transmembrane region" description="Helical" evidence="8">
    <location>
        <begin position="205"/>
        <end position="225"/>
    </location>
</feature>
<organism evidence="9">
    <name type="scientific">Sipha flava</name>
    <name type="common">yellow sugarcane aphid</name>
    <dbReference type="NCBI Taxonomy" id="143950"/>
    <lineage>
        <taxon>Eukaryota</taxon>
        <taxon>Metazoa</taxon>
        <taxon>Ecdysozoa</taxon>
        <taxon>Arthropoda</taxon>
        <taxon>Hexapoda</taxon>
        <taxon>Insecta</taxon>
        <taxon>Pterygota</taxon>
        <taxon>Neoptera</taxon>
        <taxon>Paraneoptera</taxon>
        <taxon>Hemiptera</taxon>
        <taxon>Sternorrhyncha</taxon>
        <taxon>Aphidomorpha</taxon>
        <taxon>Aphidoidea</taxon>
        <taxon>Aphididae</taxon>
        <taxon>Sipha</taxon>
    </lineage>
</organism>
<feature type="transmembrane region" description="Helical" evidence="8">
    <location>
        <begin position="86"/>
        <end position="106"/>
    </location>
</feature>
<feature type="transmembrane region" description="Helical" evidence="8">
    <location>
        <begin position="118"/>
        <end position="137"/>
    </location>
</feature>
<proteinExistence type="inferred from homology"/>
<keyword evidence="5 8" id="KW-1133">Transmembrane helix</keyword>